<name>A0A523BFK4_9CREN</name>
<dbReference type="EMBL" id="QNVH01000008">
    <property type="protein sequence ID" value="TDA39684.1"/>
    <property type="molecule type" value="Genomic_DNA"/>
</dbReference>
<evidence type="ECO:0000313" key="2">
    <source>
        <dbReference type="EMBL" id="TDA39684.1"/>
    </source>
</evidence>
<accession>A0A523BFK4</accession>
<gene>
    <name evidence="2" type="ORF">DSO08_01665</name>
</gene>
<proteinExistence type="predicted"/>
<keyword evidence="1" id="KW-1133">Transmembrane helix</keyword>
<organism evidence="2 3">
    <name type="scientific">Thermoproteota archaeon</name>
    <dbReference type="NCBI Taxonomy" id="2056631"/>
    <lineage>
        <taxon>Archaea</taxon>
        <taxon>Thermoproteota</taxon>
    </lineage>
</organism>
<sequence length="63" mass="7011">MKKISAILFSISLILLFSPTFVYYLMRGTINSTRYLLLISIAPFLLGIIISLISKKLDTGESA</sequence>
<dbReference type="AlphaFoldDB" id="A0A523BFK4"/>
<evidence type="ECO:0000256" key="1">
    <source>
        <dbReference type="SAM" id="Phobius"/>
    </source>
</evidence>
<keyword evidence="1" id="KW-0472">Membrane</keyword>
<feature type="transmembrane region" description="Helical" evidence="1">
    <location>
        <begin position="35"/>
        <end position="54"/>
    </location>
</feature>
<feature type="transmembrane region" description="Helical" evidence="1">
    <location>
        <begin position="6"/>
        <end position="26"/>
    </location>
</feature>
<reference evidence="2 3" key="1">
    <citation type="journal article" date="2019" name="Nat. Microbiol.">
        <title>Expanding anaerobic alkane metabolism in the domain of Archaea.</title>
        <authorList>
            <person name="Wang Y."/>
            <person name="Wegener G."/>
            <person name="Hou J."/>
            <person name="Wang F."/>
            <person name="Xiao X."/>
        </authorList>
    </citation>
    <scope>NUCLEOTIDE SEQUENCE [LARGE SCALE GENOMIC DNA]</scope>
    <source>
        <strain evidence="2">WYZ-LMO10</strain>
    </source>
</reference>
<protein>
    <submittedName>
        <fullName evidence="2">Uncharacterized protein</fullName>
    </submittedName>
</protein>
<evidence type="ECO:0000313" key="3">
    <source>
        <dbReference type="Proteomes" id="UP000315399"/>
    </source>
</evidence>
<dbReference type="Proteomes" id="UP000315399">
    <property type="component" value="Unassembled WGS sequence"/>
</dbReference>
<comment type="caution">
    <text evidence="2">The sequence shown here is derived from an EMBL/GenBank/DDBJ whole genome shotgun (WGS) entry which is preliminary data.</text>
</comment>
<keyword evidence="1" id="KW-0812">Transmembrane</keyword>